<feature type="region of interest" description="Disordered" evidence="1">
    <location>
        <begin position="273"/>
        <end position="367"/>
    </location>
</feature>
<feature type="compositionally biased region" description="Polar residues" evidence="1">
    <location>
        <begin position="844"/>
        <end position="861"/>
    </location>
</feature>
<feature type="region of interest" description="Disordered" evidence="1">
    <location>
        <begin position="994"/>
        <end position="1106"/>
    </location>
</feature>
<feature type="compositionally biased region" description="Acidic residues" evidence="1">
    <location>
        <begin position="586"/>
        <end position="651"/>
    </location>
</feature>
<feature type="region of interest" description="Disordered" evidence="1">
    <location>
        <begin position="1317"/>
        <end position="1384"/>
    </location>
</feature>
<feature type="compositionally biased region" description="Acidic residues" evidence="1">
    <location>
        <begin position="714"/>
        <end position="726"/>
    </location>
</feature>
<accession>A0ABR0SXV6</accession>
<name>A0ABR0SXV6_9HYPO</name>
<feature type="compositionally biased region" description="Acidic residues" evidence="1">
    <location>
        <begin position="1000"/>
        <end position="1018"/>
    </location>
</feature>
<feature type="compositionally biased region" description="Basic and acidic residues" evidence="1">
    <location>
        <begin position="877"/>
        <end position="890"/>
    </location>
</feature>
<feature type="region of interest" description="Disordered" evidence="1">
    <location>
        <begin position="120"/>
        <end position="237"/>
    </location>
</feature>
<feature type="region of interest" description="Disordered" evidence="1">
    <location>
        <begin position="1256"/>
        <end position="1297"/>
    </location>
</feature>
<evidence type="ECO:0000313" key="2">
    <source>
        <dbReference type="EMBL" id="KAK5997016.1"/>
    </source>
</evidence>
<feature type="compositionally biased region" description="Basic and acidic residues" evidence="1">
    <location>
        <begin position="1189"/>
        <end position="1202"/>
    </location>
</feature>
<evidence type="ECO:0000256" key="1">
    <source>
        <dbReference type="SAM" id="MobiDB-lite"/>
    </source>
</evidence>
<keyword evidence="3" id="KW-1185">Reference proteome</keyword>
<organism evidence="2 3">
    <name type="scientific">Cladobotryum mycophilum</name>
    <dbReference type="NCBI Taxonomy" id="491253"/>
    <lineage>
        <taxon>Eukaryota</taxon>
        <taxon>Fungi</taxon>
        <taxon>Dikarya</taxon>
        <taxon>Ascomycota</taxon>
        <taxon>Pezizomycotina</taxon>
        <taxon>Sordariomycetes</taxon>
        <taxon>Hypocreomycetidae</taxon>
        <taxon>Hypocreales</taxon>
        <taxon>Hypocreaceae</taxon>
        <taxon>Cladobotryum</taxon>
    </lineage>
</organism>
<comment type="caution">
    <text evidence="2">The sequence shown here is derived from an EMBL/GenBank/DDBJ whole genome shotgun (WGS) entry which is preliminary data.</text>
</comment>
<feature type="region of interest" description="Disordered" evidence="1">
    <location>
        <begin position="560"/>
        <end position="928"/>
    </location>
</feature>
<feature type="compositionally biased region" description="Polar residues" evidence="1">
    <location>
        <begin position="1151"/>
        <end position="1162"/>
    </location>
</feature>
<feature type="region of interest" description="Disordered" evidence="1">
    <location>
        <begin position="1132"/>
        <end position="1209"/>
    </location>
</feature>
<dbReference type="Proteomes" id="UP001338125">
    <property type="component" value="Unassembled WGS sequence"/>
</dbReference>
<feature type="compositionally biased region" description="Basic and acidic residues" evidence="1">
    <location>
        <begin position="1060"/>
        <end position="1075"/>
    </location>
</feature>
<feature type="compositionally biased region" description="Basic and acidic residues" evidence="1">
    <location>
        <begin position="1137"/>
        <end position="1148"/>
    </location>
</feature>
<feature type="compositionally biased region" description="Polar residues" evidence="1">
    <location>
        <begin position="1344"/>
        <end position="1355"/>
    </location>
</feature>
<sequence>MPRRRKSGFLPQSFNLRWHSIADPTTPSVDLMSSPDPLNDPTLVIESATRRVTRSQRSQRFASFETSPRRRIYELEAGDDTSPEESTFIEDTTIMDSGGTRRKLFRSPGQSPTMRRIEQATTTTIPLRGSIEEAEEAESLLTPRRRGRPRKPNGTPMPKSGVKRRAGTPIQASPRRRRNAGPSEGDAVDAPFEGTIELDIVPKSARRGRPPKNRPTESPGELGASAQKTGTARTRRLAMLRDELVEEAAANRGSMQEAPFMSENDVDLIHAPSERSFGRAAADAGSPAPSNAESDIWMAATDDQPTPRAANQAPKSVLTGSPSRPAYEPTPPESDDHAVQGDDYGYLAPAGSDKSDVSEPLSERDPLNNDTIAQGEDFSMIFMDSIPSLAASFHGSRSFHGNSSMMRPAEEDEELGDETNLIINNTLETIRQEVAQSDASDITESADAGDVTIMQETSFTEVLSPSAQREAGMVPRLSPSTWWSRKPKKMGSSPLRRQVLRSSMKKASLSAVEIVAMRHDHDTPTRNPRQAVVANLHNEDSNMYEDSFSEIPQNVLAAATPAPSKKVPQLNDQDAQMEDAHAEVESQQELEPEVEPEPEPEPEQNHEIEEEQEADAEEEEEEEEEGDHGAQDDDEQATEDEMQHDTEEEQQSEQTEAMKERSSSPFIDEVQYPTLRRLSTPEIVYPQPSTEAAQDLAPATAEPAISRSKSPHEQEEDQHDVDENVDENMHETSESPEQPHVDDEVSEQPIKVTPLNQMSSPIQDPQSVVQKAVHEMTSRPRLSSIVQAGRVLQSVTSDPPSPGDRNKQLGSPFRSSGSKESLQAAKDIYSNRLMSKSPPRPLNLGQSQAAPRNQTQSSSRLTDFGANEFHGITSKPTLDDRIAELGDDNRQPSQESAGSSMRITPPDDETMSWVENEGPLSPSLRGDNTLREATRLSAAARSIKPTVTREPVVREPVIREPVVREPVVRKPVTREPIVREPPVKEPVIRQPIAVGQIDGVGEETEEESQADDETDIWEFEARRSPQEQSIISRAPAPEPRPSAIPKPWTSKNGQRASALDVERTDEQSTTDDRTTKSTTRTGVADEVEDYSMISHKQPQNEADSAKGSRFDLSNFFSSPAAIPGMLAQKLFPTSKPKAPELKPKRLEPRQQAASGIPTSSMFPQVPPKTFASRHSHRTDLFSPVQSKGAETKKQQVVERSTPEQDEPSIIAQKQNFTPQPKQTNQAFFFPSSARTAATVTPPRMQLSHEDIHRWQQETSNASEASPDVPRHVLRPLPAKNASPIKSSLRSPLKPRTPGRVVEFTSSVLSPLDQAVAREQRRQANSTISHEPLAPVDPPAPAVSQIDTSSQVNTRSQETEDTTIPEAPKPSDTEPPQPERLSQTTWTRKHWLLLDSLMQFRKKKSFTQRHEKTAEKLLGKTVKSQGKALTLERWHLDCVDAFKAEVGGWDEAVLAKRLFALILGEERRQRRMAKKAQRVVFH</sequence>
<feature type="compositionally biased region" description="Polar residues" evidence="1">
    <location>
        <begin position="891"/>
        <end position="902"/>
    </location>
</feature>
<gene>
    <name evidence="2" type="ORF">PT974_02365</name>
</gene>
<protein>
    <recommendedName>
        <fullName evidence="4">AT DNA binding protein</fullName>
    </recommendedName>
</protein>
<proteinExistence type="predicted"/>
<feature type="compositionally biased region" description="Polar residues" evidence="1">
    <location>
        <begin position="754"/>
        <end position="769"/>
    </location>
</feature>
<feature type="compositionally biased region" description="Basic and acidic residues" evidence="1">
    <location>
        <begin position="727"/>
        <end position="743"/>
    </location>
</feature>
<dbReference type="EMBL" id="JAVFKD010000002">
    <property type="protein sequence ID" value="KAK5997016.1"/>
    <property type="molecule type" value="Genomic_DNA"/>
</dbReference>
<feature type="compositionally biased region" description="Basic and acidic residues" evidence="1">
    <location>
        <begin position="353"/>
        <end position="367"/>
    </location>
</feature>
<evidence type="ECO:0008006" key="4">
    <source>
        <dbReference type="Google" id="ProtNLM"/>
    </source>
</evidence>
<evidence type="ECO:0000313" key="3">
    <source>
        <dbReference type="Proteomes" id="UP001338125"/>
    </source>
</evidence>
<reference evidence="2 3" key="1">
    <citation type="submission" date="2024-01" db="EMBL/GenBank/DDBJ databases">
        <title>Complete genome of Cladobotryum mycophilum ATHUM6906.</title>
        <authorList>
            <person name="Christinaki A.C."/>
            <person name="Myridakis A.I."/>
            <person name="Kouvelis V.N."/>
        </authorList>
    </citation>
    <scope>NUCLEOTIDE SEQUENCE [LARGE SCALE GENOMIC DNA]</scope>
    <source>
        <strain evidence="2 3">ATHUM6906</strain>
    </source>
</reference>